<evidence type="ECO:0000256" key="1">
    <source>
        <dbReference type="SAM" id="SignalP"/>
    </source>
</evidence>
<feature type="chain" id="PRO_5046251953" evidence="1">
    <location>
        <begin position="27"/>
        <end position="350"/>
    </location>
</feature>
<keyword evidence="1" id="KW-0732">Signal</keyword>
<dbReference type="PROSITE" id="PS51257">
    <property type="entry name" value="PROKAR_LIPOPROTEIN"/>
    <property type="match status" value="1"/>
</dbReference>
<sequence length="350" mass="40174">MFKLVHIKIYCIFVSIFLLSSCHDNSATISEINPMKAETKVIVTNDNFVTAKTDRQMQKYVKRFSAFGKFFHSRWMYDLNNQDTKHVNLDTLYSYAIVDLTTPLDITMPETHGKYQSLMVVNQSHSITAYYAGKYTLTKSEVGSRYAFLVIRTFIDHTDKESLLIAHKLQDSVLLKQESIGEFSVPEYDEESFAKVNEKILLTELDKDQLLEGYGQASKVDPEKNRYSAAFSWGGLPQKYAMYIFGNIKNDDGVTPHSLTVNDVPVDAFWSISIYNKRGYYEISDKAVYSINSTRLKKNVDGSITINFGNSGAINNLNIFKKWHYVVRLYKPQASLIDKQWHFPSAEEIN</sequence>
<dbReference type="InterPro" id="IPR010679">
    <property type="entry name" value="DUF1254"/>
</dbReference>
<dbReference type="PANTHER" id="PTHR36509:SF3">
    <property type="entry name" value="SIGNAL PEPTIDE PROTEIN"/>
    <property type="match status" value="1"/>
</dbReference>
<feature type="signal peptide" evidence="1">
    <location>
        <begin position="1"/>
        <end position="26"/>
    </location>
</feature>
<dbReference type="Gene3D" id="2.60.120.600">
    <property type="entry name" value="Domain of unknown function DUF1214, C-terminal domain"/>
    <property type="match status" value="1"/>
</dbReference>
<evidence type="ECO:0000313" key="4">
    <source>
        <dbReference type="EMBL" id="WNC73842.1"/>
    </source>
</evidence>
<dbReference type="SUPFAM" id="SSF160935">
    <property type="entry name" value="VPA0735-like"/>
    <property type="match status" value="1"/>
</dbReference>
<accession>A0ABY9TYC6</accession>
<reference evidence="5" key="1">
    <citation type="submission" date="2023-09" db="EMBL/GenBank/DDBJ databases">
        <authorList>
            <person name="Li S."/>
            <person name="Li X."/>
            <person name="Zhang C."/>
            <person name="Zhao Z."/>
        </authorList>
    </citation>
    <scope>NUCLEOTIDE SEQUENCE [LARGE SCALE GENOMIC DNA]</scope>
    <source>
        <strain evidence="5">SQ149</strain>
    </source>
</reference>
<name>A0ABY9TYC6_9GAMM</name>
<dbReference type="InterPro" id="IPR010621">
    <property type="entry name" value="DUF1214"/>
</dbReference>
<dbReference type="EMBL" id="CP134145">
    <property type="protein sequence ID" value="WNC73842.1"/>
    <property type="molecule type" value="Genomic_DNA"/>
</dbReference>
<protein>
    <submittedName>
        <fullName evidence="4">DUF1214 domain-containing protein</fullName>
    </submittedName>
</protein>
<proteinExistence type="predicted"/>
<dbReference type="Proteomes" id="UP001258994">
    <property type="component" value="Chromosome"/>
</dbReference>
<evidence type="ECO:0000259" key="3">
    <source>
        <dbReference type="Pfam" id="PF06863"/>
    </source>
</evidence>
<dbReference type="InterPro" id="IPR037049">
    <property type="entry name" value="DUF1214_C_sf"/>
</dbReference>
<keyword evidence="5" id="KW-1185">Reference proteome</keyword>
<dbReference type="PANTHER" id="PTHR36509">
    <property type="entry name" value="BLL3101 PROTEIN"/>
    <property type="match status" value="1"/>
</dbReference>
<evidence type="ECO:0000313" key="5">
    <source>
        <dbReference type="Proteomes" id="UP001258994"/>
    </source>
</evidence>
<gene>
    <name evidence="4" type="ORF">RGQ13_07585</name>
</gene>
<feature type="domain" description="DUF1214" evidence="2">
    <location>
        <begin position="255"/>
        <end position="333"/>
    </location>
</feature>
<dbReference type="RefSeq" id="WP_348392952.1">
    <property type="nucleotide sequence ID" value="NZ_CP134145.1"/>
</dbReference>
<dbReference type="Pfam" id="PF06742">
    <property type="entry name" value="DUF1214"/>
    <property type="match status" value="1"/>
</dbReference>
<organism evidence="4 5">
    <name type="scientific">Thalassotalea psychrophila</name>
    <dbReference type="NCBI Taxonomy" id="3065647"/>
    <lineage>
        <taxon>Bacteria</taxon>
        <taxon>Pseudomonadati</taxon>
        <taxon>Pseudomonadota</taxon>
        <taxon>Gammaproteobacteria</taxon>
        <taxon>Alteromonadales</taxon>
        <taxon>Colwelliaceae</taxon>
        <taxon>Thalassotalea</taxon>
    </lineage>
</organism>
<dbReference type="Pfam" id="PF06863">
    <property type="entry name" value="DUF1254"/>
    <property type="match status" value="1"/>
</dbReference>
<evidence type="ECO:0000259" key="2">
    <source>
        <dbReference type="Pfam" id="PF06742"/>
    </source>
</evidence>
<feature type="domain" description="DUF1254" evidence="3">
    <location>
        <begin position="69"/>
        <end position="134"/>
    </location>
</feature>